<dbReference type="GO" id="GO:0005992">
    <property type="term" value="P:trehalose biosynthetic process"/>
    <property type="evidence" value="ECO:0007669"/>
    <property type="project" value="InterPro"/>
</dbReference>
<dbReference type="SUPFAM" id="SSF53756">
    <property type="entry name" value="UDP-Glycosyltransferase/glycogen phosphorylase"/>
    <property type="match status" value="1"/>
</dbReference>
<comment type="caution">
    <text evidence="3">The sequence shown here is derived from an EMBL/GenBank/DDBJ whole genome shotgun (WGS) entry which is preliminary data.</text>
</comment>
<organism evidence="3 4">
    <name type="scientific">Streptomyces kaniharaensis</name>
    <dbReference type="NCBI Taxonomy" id="212423"/>
    <lineage>
        <taxon>Bacteria</taxon>
        <taxon>Bacillati</taxon>
        <taxon>Actinomycetota</taxon>
        <taxon>Actinomycetes</taxon>
        <taxon>Kitasatosporales</taxon>
        <taxon>Streptomycetaceae</taxon>
        <taxon>Streptomyces</taxon>
    </lineage>
</organism>
<evidence type="ECO:0000259" key="2">
    <source>
        <dbReference type="Pfam" id="PF05116"/>
    </source>
</evidence>
<protein>
    <submittedName>
        <fullName evidence="3">HAD-IIB family hydrolase</fullName>
    </submittedName>
</protein>
<dbReference type="SUPFAM" id="SSF56784">
    <property type="entry name" value="HAD-like"/>
    <property type="match status" value="1"/>
</dbReference>
<dbReference type="InterPro" id="IPR006379">
    <property type="entry name" value="HAD-SF_hydro_IIB"/>
</dbReference>
<proteinExistence type="inferred from homology"/>
<dbReference type="GO" id="GO:0003825">
    <property type="term" value="F:alpha,alpha-trehalose-phosphate synthase (UDP-forming) activity"/>
    <property type="evidence" value="ECO:0007669"/>
    <property type="project" value="TreeGrafter"/>
</dbReference>
<dbReference type="Gene3D" id="3.40.50.2000">
    <property type="entry name" value="Glycogen Phosphorylase B"/>
    <property type="match status" value="2"/>
</dbReference>
<dbReference type="NCBIfam" id="TIGR01484">
    <property type="entry name" value="HAD-SF-IIB"/>
    <property type="match status" value="1"/>
</dbReference>
<dbReference type="Pfam" id="PF00982">
    <property type="entry name" value="Glyco_transf_20"/>
    <property type="match status" value="1"/>
</dbReference>
<sequence>MSRILVTDLDGTLLGGDLEDRRRLRDALARHPEVTVVFATGRGLTSIRKVLRDPLVPRPRWIIADVGATVLDGTDFSTVEPLQEQLRAGWPGQERVRAALRRFPGLTYQHGVIQDGRCSYHLAPEHLTGELTEAVDALGCSWTYSADRYFDVLPPAASKGSALRALADKLDWPAEEILVAGDSLNDLSLFRLGAHGVVVAGAEPALLAAVADDPQVHRPHQRGAAGILAALRTLGWVAPARTGPEPRHSLVVGYHRPPLHWTGESWQPPTSPNGILPTLTSAFTDGLPGGIWVTALTGDHPKVTREQPTAPPLSPVPLTTDEWSGYFHHACKETLWPVLMSEPGRLVFDDRAWAEYRTVNARFAEHISTLAAPGATVWLHDYNLWLVPGLLRAARPDLRTGLFHHTPFPPPDVFATLPVAAELRASLACLNWAGFHTAAFADHFRRTLAGLPPRPRVQVCPLGVDRPAIEALARTRTPSPRAGAAQLVLSVERLDYAKAPVQKVDAIARLLAQRPDLRGRLTFRLVCPPPEPGLTAYDTTRALLEQRIAEVNDAWKKQDWRPVDYLPRSLSFAEVVDEYLAADVLWVTSLQDGMNLTAKEFIAAQATLPSHRVGGPGVLVLSRHAGAAAELGDAALLTDPRSPDDLTAVLAKALTLTPTERRTRMHRLATLLGHERPAGWAAQIIHAIRRPDPVS</sequence>
<keyword evidence="3" id="KW-0378">Hydrolase</keyword>
<evidence type="ECO:0000256" key="1">
    <source>
        <dbReference type="ARBA" id="ARBA00008799"/>
    </source>
</evidence>
<dbReference type="PANTHER" id="PTHR10788">
    <property type="entry name" value="TREHALOSE-6-PHOSPHATE SYNTHASE"/>
    <property type="match status" value="1"/>
</dbReference>
<dbReference type="SFLD" id="SFLDG01140">
    <property type="entry name" value="C2.B:_Phosphomannomutase_and_P"/>
    <property type="match status" value="1"/>
</dbReference>
<gene>
    <name evidence="3" type="ORF">F7Q99_34575</name>
</gene>
<dbReference type="Gene3D" id="3.40.50.1000">
    <property type="entry name" value="HAD superfamily/HAD-like"/>
    <property type="match status" value="1"/>
</dbReference>
<name>A0A6N7L5C8_9ACTN</name>
<dbReference type="OrthoDB" id="9761633at2"/>
<dbReference type="Gene3D" id="3.90.1070.10">
    <property type="match status" value="1"/>
</dbReference>
<dbReference type="RefSeq" id="WP_153469239.1">
    <property type="nucleotide sequence ID" value="NZ_WBOF01000003.1"/>
</dbReference>
<dbReference type="EMBL" id="WBOF01000003">
    <property type="protein sequence ID" value="MQS17173.1"/>
    <property type="molecule type" value="Genomic_DNA"/>
</dbReference>
<dbReference type="Pfam" id="PF05116">
    <property type="entry name" value="S6PP"/>
    <property type="match status" value="1"/>
</dbReference>
<dbReference type="SFLD" id="SFLDS00003">
    <property type="entry name" value="Haloacid_Dehalogenase"/>
    <property type="match status" value="1"/>
</dbReference>
<dbReference type="InterPro" id="IPR036412">
    <property type="entry name" value="HAD-like_sf"/>
</dbReference>
<dbReference type="InterPro" id="IPR001830">
    <property type="entry name" value="Glyco_trans_20"/>
</dbReference>
<keyword evidence="4" id="KW-1185">Reference proteome</keyword>
<evidence type="ECO:0000313" key="4">
    <source>
        <dbReference type="Proteomes" id="UP000450000"/>
    </source>
</evidence>
<dbReference type="GO" id="GO:0016791">
    <property type="term" value="F:phosphatase activity"/>
    <property type="evidence" value="ECO:0007669"/>
    <property type="project" value="UniProtKB-ARBA"/>
</dbReference>
<dbReference type="PANTHER" id="PTHR10788:SF106">
    <property type="entry name" value="BCDNA.GH08860"/>
    <property type="match status" value="1"/>
</dbReference>
<accession>A0A6N7L5C8</accession>
<dbReference type="SFLD" id="SFLDG01141">
    <property type="entry name" value="C2.B.1:_Sucrose_Phosphatase_Li"/>
    <property type="match status" value="1"/>
</dbReference>
<feature type="domain" description="Sucrose phosphatase-like" evidence="2">
    <location>
        <begin position="3"/>
        <end position="232"/>
    </location>
</feature>
<evidence type="ECO:0000313" key="3">
    <source>
        <dbReference type="EMBL" id="MQS17173.1"/>
    </source>
</evidence>
<comment type="similarity">
    <text evidence="1">Belongs to the glycosyltransferase 20 family.</text>
</comment>
<dbReference type="Proteomes" id="UP000450000">
    <property type="component" value="Unassembled WGS sequence"/>
</dbReference>
<reference evidence="3 4" key="1">
    <citation type="submission" date="2019-09" db="EMBL/GenBank/DDBJ databases">
        <title>Genome Sequences of Streptomyces kaniharaensis ATCC 21070.</title>
        <authorList>
            <person name="Zhu W."/>
            <person name="De Crecy-Lagard V."/>
            <person name="Richards N.G."/>
        </authorList>
    </citation>
    <scope>NUCLEOTIDE SEQUENCE [LARGE SCALE GENOMIC DNA]</scope>
    <source>
        <strain evidence="3 4">SF-557</strain>
    </source>
</reference>
<dbReference type="InterPro" id="IPR023214">
    <property type="entry name" value="HAD_sf"/>
</dbReference>
<dbReference type="AlphaFoldDB" id="A0A6N7L5C8"/>
<dbReference type="InterPro" id="IPR006380">
    <property type="entry name" value="SPP-like_dom"/>
</dbReference>